<feature type="signal peptide" evidence="1">
    <location>
        <begin position="1"/>
        <end position="28"/>
    </location>
</feature>
<dbReference type="EMBL" id="PYGA01000051">
    <property type="protein sequence ID" value="PSK80857.1"/>
    <property type="molecule type" value="Genomic_DNA"/>
</dbReference>
<keyword evidence="3" id="KW-1185">Reference proteome</keyword>
<comment type="caution">
    <text evidence="2">The sequence shown here is derived from an EMBL/GenBank/DDBJ whole genome shotgun (WGS) entry which is preliminary data.</text>
</comment>
<proteinExistence type="predicted"/>
<evidence type="ECO:0000313" key="3">
    <source>
        <dbReference type="Proteomes" id="UP000240542"/>
    </source>
</evidence>
<feature type="chain" id="PRO_5015189555" evidence="1">
    <location>
        <begin position="29"/>
        <end position="46"/>
    </location>
</feature>
<protein>
    <submittedName>
        <fullName evidence="2">Uncharacterized protein</fullName>
    </submittedName>
</protein>
<organism evidence="2 3">
    <name type="scientific">Murinocardiopsis flavida</name>
    <dbReference type="NCBI Taxonomy" id="645275"/>
    <lineage>
        <taxon>Bacteria</taxon>
        <taxon>Bacillati</taxon>
        <taxon>Actinomycetota</taxon>
        <taxon>Actinomycetes</taxon>
        <taxon>Streptosporangiales</taxon>
        <taxon>Nocardiopsidaceae</taxon>
        <taxon>Murinocardiopsis</taxon>
    </lineage>
</organism>
<reference evidence="2 3" key="1">
    <citation type="submission" date="2018-03" db="EMBL/GenBank/DDBJ databases">
        <title>Genomic Encyclopedia of Archaeal and Bacterial Type Strains, Phase II (KMG-II): from individual species to whole genera.</title>
        <authorList>
            <person name="Goeker M."/>
        </authorList>
    </citation>
    <scope>NUCLEOTIDE SEQUENCE [LARGE SCALE GENOMIC DNA]</scope>
    <source>
        <strain evidence="2 3">DSM 45312</strain>
    </source>
</reference>
<accession>A0A2P8C7F7</accession>
<name>A0A2P8C7F7_9ACTN</name>
<evidence type="ECO:0000313" key="2">
    <source>
        <dbReference type="EMBL" id="PSK80857.1"/>
    </source>
</evidence>
<dbReference type="AlphaFoldDB" id="A0A2P8C7F7"/>
<evidence type="ECO:0000256" key="1">
    <source>
        <dbReference type="SAM" id="SignalP"/>
    </source>
</evidence>
<dbReference type="Proteomes" id="UP000240542">
    <property type="component" value="Unassembled WGS sequence"/>
</dbReference>
<keyword evidence="1" id="KW-0732">Signal</keyword>
<gene>
    <name evidence="2" type="ORF">CLV63_1513</name>
</gene>
<dbReference type="RefSeq" id="WP_170134417.1">
    <property type="nucleotide sequence ID" value="NZ_PYGA01000051.1"/>
</dbReference>
<sequence>MIKRVRTALLAAALTTIAVLSAAAPALADTAASGGWCWQDDCITSG</sequence>